<keyword evidence="10" id="KW-0472">Membrane</keyword>
<feature type="region of interest" description="Disordered" evidence="11">
    <location>
        <begin position="25"/>
        <end position="60"/>
    </location>
</feature>
<evidence type="ECO:0000259" key="12">
    <source>
        <dbReference type="Pfam" id="PF12849"/>
    </source>
</evidence>
<dbReference type="InterPro" id="IPR050811">
    <property type="entry name" value="Phosphate_ABC_transporter"/>
</dbReference>
<gene>
    <name evidence="13" type="ORF">H9701_10430</name>
</gene>
<dbReference type="EMBL" id="DWWJ01000194">
    <property type="protein sequence ID" value="HJC41948.1"/>
    <property type="molecule type" value="Genomic_DNA"/>
</dbReference>
<dbReference type="GO" id="GO:0006817">
    <property type="term" value="P:phosphate ion transport"/>
    <property type="evidence" value="ECO:0007669"/>
    <property type="project" value="UniProtKB-UniRule"/>
</dbReference>
<evidence type="ECO:0000313" key="14">
    <source>
        <dbReference type="Proteomes" id="UP000823882"/>
    </source>
</evidence>
<dbReference type="Gene3D" id="3.40.190.10">
    <property type="entry name" value="Periplasmic binding protein-like II"/>
    <property type="match status" value="2"/>
</dbReference>
<dbReference type="AlphaFoldDB" id="A0A9D2P2K2"/>
<evidence type="ECO:0000256" key="6">
    <source>
        <dbReference type="ARBA" id="ARBA00022592"/>
    </source>
</evidence>
<dbReference type="PROSITE" id="PS51257">
    <property type="entry name" value="PROKAR_LIPOPROTEIN"/>
    <property type="match status" value="1"/>
</dbReference>
<keyword evidence="8 10" id="KW-0564">Palmitate</keyword>
<keyword evidence="9 10" id="KW-0449">Lipoprotein</keyword>
<sequence>MKKTLSMLLSLALCVGLFAGCSGGTTQETTPASEPAGTTETTPASESVELTGSVSTNGSTSMEEVMGTLIEAFREVQPGITVTYDPTGSGTGIEQVSAGNCDIGLSSRALTEDEIAGGITETVVAKDGIAIIVNPENTVTELTLDQIAQIATGAITNWSEVGGSDAPIAFVGREAGSGTRGAFEEITGTEDACVYSQELTSTGAVITAVSTTPGAIGYASLSAVEGAGDSVVAVGVKADDASPAVACTEETVLDGSYAIQRPFVFATRTDEALSEAAQAFVDFALDPANSQLYVDAGVVPAAE</sequence>
<keyword evidence="7 10" id="KW-0732">Signal</keyword>
<keyword evidence="6 10" id="KW-0592">Phosphate transport</keyword>
<evidence type="ECO:0000256" key="9">
    <source>
        <dbReference type="ARBA" id="ARBA00023288"/>
    </source>
</evidence>
<evidence type="ECO:0000256" key="3">
    <source>
        <dbReference type="ARBA" id="ARBA00008725"/>
    </source>
</evidence>
<comment type="function">
    <text evidence="1">Part of the ABC transporter complex PstSACB involved in phosphate import.</text>
</comment>
<dbReference type="Proteomes" id="UP000823882">
    <property type="component" value="Unassembled WGS sequence"/>
</dbReference>
<comment type="subcellular location">
    <subcellularLocation>
        <location evidence="2 10">Cell membrane</location>
        <topology evidence="2 10">Lipid-anchor</topology>
    </subcellularLocation>
</comment>
<proteinExistence type="inferred from homology"/>
<name>A0A9D2P2K2_9FIRM</name>
<dbReference type="Pfam" id="PF12849">
    <property type="entry name" value="PBP_like_2"/>
    <property type="match status" value="1"/>
</dbReference>
<accession>A0A9D2P2K2</accession>
<dbReference type="NCBIfam" id="TIGR02136">
    <property type="entry name" value="ptsS_2"/>
    <property type="match status" value="1"/>
</dbReference>
<keyword evidence="10" id="KW-1003">Cell membrane</keyword>
<evidence type="ECO:0000256" key="5">
    <source>
        <dbReference type="ARBA" id="ARBA00022448"/>
    </source>
</evidence>
<evidence type="ECO:0000256" key="7">
    <source>
        <dbReference type="ARBA" id="ARBA00022729"/>
    </source>
</evidence>
<evidence type="ECO:0000313" key="13">
    <source>
        <dbReference type="EMBL" id="HJC41948.1"/>
    </source>
</evidence>
<feature type="domain" description="PBP" evidence="12">
    <location>
        <begin position="51"/>
        <end position="286"/>
    </location>
</feature>
<feature type="chain" id="PRO_5039749791" description="Phosphate-binding protein" evidence="10">
    <location>
        <begin position="20"/>
        <end position="303"/>
    </location>
</feature>
<comment type="caution">
    <text evidence="13">The sequence shown here is derived from an EMBL/GenBank/DDBJ whole genome shotgun (WGS) entry which is preliminary data.</text>
</comment>
<dbReference type="InterPro" id="IPR011862">
    <property type="entry name" value="Phos-bd"/>
</dbReference>
<evidence type="ECO:0000256" key="8">
    <source>
        <dbReference type="ARBA" id="ARBA00023139"/>
    </source>
</evidence>
<dbReference type="InterPro" id="IPR024370">
    <property type="entry name" value="PBP_domain"/>
</dbReference>
<organism evidence="13 14">
    <name type="scientific">Candidatus Intestinimonas pullistercoris</name>
    <dbReference type="NCBI Taxonomy" id="2838623"/>
    <lineage>
        <taxon>Bacteria</taxon>
        <taxon>Bacillati</taxon>
        <taxon>Bacillota</taxon>
        <taxon>Clostridia</taxon>
        <taxon>Eubacteriales</taxon>
        <taxon>Intestinimonas</taxon>
    </lineage>
</organism>
<dbReference type="GO" id="GO:0005886">
    <property type="term" value="C:plasma membrane"/>
    <property type="evidence" value="ECO:0007669"/>
    <property type="project" value="UniProtKB-SubCell"/>
</dbReference>
<comment type="function">
    <text evidence="10">Involved in the system for phosphate transport across the cytoplasmic membrane.</text>
</comment>
<dbReference type="GO" id="GO:0042301">
    <property type="term" value="F:phosphate ion binding"/>
    <property type="evidence" value="ECO:0007669"/>
    <property type="project" value="UniProtKB-UniRule"/>
</dbReference>
<evidence type="ECO:0000256" key="2">
    <source>
        <dbReference type="ARBA" id="ARBA00004193"/>
    </source>
</evidence>
<dbReference type="PANTHER" id="PTHR30570:SF1">
    <property type="entry name" value="PHOSPHATE-BINDING PROTEIN PSTS"/>
    <property type="match status" value="1"/>
</dbReference>
<dbReference type="PANTHER" id="PTHR30570">
    <property type="entry name" value="PERIPLASMIC PHOSPHATE BINDING COMPONENT OF PHOSPHATE ABC TRANSPORTER"/>
    <property type="match status" value="1"/>
</dbReference>
<evidence type="ECO:0000256" key="1">
    <source>
        <dbReference type="ARBA" id="ARBA00002841"/>
    </source>
</evidence>
<dbReference type="CDD" id="cd13653">
    <property type="entry name" value="PBP2_phosphate_like_1"/>
    <property type="match status" value="1"/>
</dbReference>
<evidence type="ECO:0000256" key="10">
    <source>
        <dbReference type="RuleBase" id="RU367119"/>
    </source>
</evidence>
<comment type="subunit">
    <text evidence="4 10">The complex is composed of two ATP-binding proteins (PstB), two transmembrane proteins (PstC and PstA) and a solute-binding protein (PstS).</text>
</comment>
<reference evidence="13" key="1">
    <citation type="journal article" date="2021" name="PeerJ">
        <title>Extensive microbial diversity within the chicken gut microbiome revealed by metagenomics and culture.</title>
        <authorList>
            <person name="Gilroy R."/>
            <person name="Ravi A."/>
            <person name="Getino M."/>
            <person name="Pursley I."/>
            <person name="Horton D.L."/>
            <person name="Alikhan N.F."/>
            <person name="Baker D."/>
            <person name="Gharbi K."/>
            <person name="Hall N."/>
            <person name="Watson M."/>
            <person name="Adriaenssens E.M."/>
            <person name="Foster-Nyarko E."/>
            <person name="Jarju S."/>
            <person name="Secka A."/>
            <person name="Antonio M."/>
            <person name="Oren A."/>
            <person name="Chaudhuri R.R."/>
            <person name="La Ragione R."/>
            <person name="Hildebrand F."/>
            <person name="Pallen M.J."/>
        </authorList>
    </citation>
    <scope>NUCLEOTIDE SEQUENCE</scope>
    <source>
        <strain evidence="13">CHK186-1790</strain>
    </source>
</reference>
<feature type="signal peptide" evidence="10">
    <location>
        <begin position="1"/>
        <end position="19"/>
    </location>
</feature>
<evidence type="ECO:0000256" key="4">
    <source>
        <dbReference type="ARBA" id="ARBA00011529"/>
    </source>
</evidence>
<protein>
    <recommendedName>
        <fullName evidence="10">Phosphate-binding protein</fullName>
    </recommendedName>
</protein>
<evidence type="ECO:0000256" key="11">
    <source>
        <dbReference type="SAM" id="MobiDB-lite"/>
    </source>
</evidence>
<reference evidence="13" key="2">
    <citation type="submission" date="2021-04" db="EMBL/GenBank/DDBJ databases">
        <authorList>
            <person name="Gilroy R."/>
        </authorList>
    </citation>
    <scope>NUCLEOTIDE SEQUENCE</scope>
    <source>
        <strain evidence="13">CHK186-1790</strain>
    </source>
</reference>
<dbReference type="SUPFAM" id="SSF53850">
    <property type="entry name" value="Periplasmic binding protein-like II"/>
    <property type="match status" value="1"/>
</dbReference>
<keyword evidence="5 10" id="KW-0813">Transport</keyword>
<comment type="similarity">
    <text evidence="3 10">Belongs to the PstS family.</text>
</comment>